<proteinExistence type="predicted"/>
<reference evidence="2" key="1">
    <citation type="journal article" date="2014" name="Front. Microbiol.">
        <title>High frequency of phylogenetically diverse reductive dehalogenase-homologous genes in deep subseafloor sedimentary metagenomes.</title>
        <authorList>
            <person name="Kawai M."/>
            <person name="Futagami T."/>
            <person name="Toyoda A."/>
            <person name="Takaki Y."/>
            <person name="Nishi S."/>
            <person name="Hori S."/>
            <person name="Arai W."/>
            <person name="Tsubouchi T."/>
            <person name="Morono Y."/>
            <person name="Uchiyama I."/>
            <person name="Ito T."/>
            <person name="Fujiyama A."/>
            <person name="Inagaki F."/>
            <person name="Takami H."/>
        </authorList>
    </citation>
    <scope>NUCLEOTIDE SEQUENCE</scope>
    <source>
        <strain evidence="2">Expedition CK06-06</strain>
    </source>
</reference>
<comment type="caution">
    <text evidence="2">The sequence shown here is derived from an EMBL/GenBank/DDBJ whole genome shotgun (WGS) entry which is preliminary data.</text>
</comment>
<feature type="compositionally biased region" description="Basic and acidic residues" evidence="1">
    <location>
        <begin position="24"/>
        <end position="55"/>
    </location>
</feature>
<name>X1KUG6_9ZZZZ</name>
<organism evidence="2">
    <name type="scientific">marine sediment metagenome</name>
    <dbReference type="NCBI Taxonomy" id="412755"/>
    <lineage>
        <taxon>unclassified sequences</taxon>
        <taxon>metagenomes</taxon>
        <taxon>ecological metagenomes</taxon>
    </lineage>
</organism>
<sequence>MMLVWDKIKAFFKWYAEATLGPKPEAKGAEKKAGEPPETKVAEAPEKKEDESYSK</sequence>
<gene>
    <name evidence="2" type="ORF">S06H3_04378</name>
</gene>
<dbReference type="AlphaFoldDB" id="X1KUG6"/>
<protein>
    <submittedName>
        <fullName evidence="2">Uncharacterized protein</fullName>
    </submittedName>
</protein>
<feature type="region of interest" description="Disordered" evidence="1">
    <location>
        <begin position="23"/>
        <end position="55"/>
    </location>
</feature>
<dbReference type="EMBL" id="BARV01001528">
    <property type="protein sequence ID" value="GAH97275.1"/>
    <property type="molecule type" value="Genomic_DNA"/>
</dbReference>
<accession>X1KUG6</accession>
<evidence type="ECO:0000313" key="2">
    <source>
        <dbReference type="EMBL" id="GAH97275.1"/>
    </source>
</evidence>
<evidence type="ECO:0000256" key="1">
    <source>
        <dbReference type="SAM" id="MobiDB-lite"/>
    </source>
</evidence>